<organism evidence="9 10">
    <name type="scientific">Rhodothalassium salexigens DSM 2132</name>
    <dbReference type="NCBI Taxonomy" id="1188247"/>
    <lineage>
        <taxon>Bacteria</taxon>
        <taxon>Pseudomonadati</taxon>
        <taxon>Pseudomonadota</taxon>
        <taxon>Alphaproteobacteria</taxon>
        <taxon>Rhodothalassiales</taxon>
        <taxon>Rhodothalassiaceae</taxon>
        <taxon>Rhodothalassium</taxon>
    </lineage>
</organism>
<dbReference type="InterPro" id="IPR005900">
    <property type="entry name" value="6-phosphogluconolactonase_DevB"/>
</dbReference>
<dbReference type="NCBIfam" id="TIGR01198">
    <property type="entry name" value="pgl"/>
    <property type="match status" value="1"/>
</dbReference>
<comment type="caution">
    <text evidence="9">The sequence shown here is derived from an EMBL/GenBank/DDBJ whole genome shotgun (WGS) entry which is preliminary data.</text>
</comment>
<dbReference type="PANTHER" id="PTHR11054:SF0">
    <property type="entry name" value="6-PHOSPHOGLUCONOLACTONASE"/>
    <property type="match status" value="1"/>
</dbReference>
<dbReference type="GO" id="GO:0006098">
    <property type="term" value="P:pentose-phosphate shunt"/>
    <property type="evidence" value="ECO:0007669"/>
    <property type="project" value="UniProtKB-UniPathway"/>
</dbReference>
<name>A0A4R2PPG9_RHOSA</name>
<dbReference type="SUPFAM" id="SSF100950">
    <property type="entry name" value="NagB/RpiA/CoA transferase-like"/>
    <property type="match status" value="1"/>
</dbReference>
<evidence type="ECO:0000256" key="6">
    <source>
        <dbReference type="ARBA" id="ARBA00020337"/>
    </source>
</evidence>
<sequence>MAAARRQFASRKDLFQTLRETVLDRLRHRLDADGRASLVCAGGSTPRMLYPKLSDAKIDWANVWVTVSDERLVPAHHDASNEKMVRLRLLQDRASEAQFVPLISTERHPRDAEQAVEAGLATMPQPFAVTLLGMGTDGHTASLFPGDPDLKRGLDPETEHNVKAVILKTPPADAPFPRITMTARALLNSDLVIVLIVGEDKRAVIDRAIAGEAVDEMPIRAILHQNRANVEVFWAP</sequence>
<dbReference type="InterPro" id="IPR006148">
    <property type="entry name" value="Glc/Gal-6P_isomerase"/>
</dbReference>
<evidence type="ECO:0000256" key="3">
    <source>
        <dbReference type="ARBA" id="ARBA00004961"/>
    </source>
</evidence>
<comment type="pathway">
    <text evidence="3 7">Carbohydrate degradation; pentose phosphate pathway; D-ribulose 5-phosphate from D-glucose 6-phosphate (oxidative stage): step 2/3.</text>
</comment>
<evidence type="ECO:0000256" key="5">
    <source>
        <dbReference type="ARBA" id="ARBA00013198"/>
    </source>
</evidence>
<dbReference type="FunCoup" id="A0A4R2PPG9">
    <property type="interactions" value="449"/>
</dbReference>
<dbReference type="UniPathway" id="UPA00115">
    <property type="reaction ID" value="UER00409"/>
</dbReference>
<comment type="catalytic activity">
    <reaction evidence="1 7">
        <text>6-phospho-D-glucono-1,5-lactone + H2O = 6-phospho-D-gluconate + H(+)</text>
        <dbReference type="Rhea" id="RHEA:12556"/>
        <dbReference type="ChEBI" id="CHEBI:15377"/>
        <dbReference type="ChEBI" id="CHEBI:15378"/>
        <dbReference type="ChEBI" id="CHEBI:57955"/>
        <dbReference type="ChEBI" id="CHEBI:58759"/>
        <dbReference type="EC" id="3.1.1.31"/>
    </reaction>
</comment>
<gene>
    <name evidence="7" type="primary">pgl</name>
    <name evidence="9" type="ORF">EV659_10248</name>
</gene>
<dbReference type="RefSeq" id="WP_132707230.1">
    <property type="nucleotide sequence ID" value="NZ_JACIGF010000002.1"/>
</dbReference>
<evidence type="ECO:0000256" key="1">
    <source>
        <dbReference type="ARBA" id="ARBA00000832"/>
    </source>
</evidence>
<dbReference type="Pfam" id="PF01182">
    <property type="entry name" value="Glucosamine_iso"/>
    <property type="match status" value="1"/>
</dbReference>
<reference evidence="9 10" key="1">
    <citation type="submission" date="2019-03" db="EMBL/GenBank/DDBJ databases">
        <title>Genomic Encyclopedia of Type Strains, Phase IV (KMG-IV): sequencing the most valuable type-strain genomes for metagenomic binning, comparative biology and taxonomic classification.</title>
        <authorList>
            <person name="Goeker M."/>
        </authorList>
    </citation>
    <scope>NUCLEOTIDE SEQUENCE [LARGE SCALE GENOMIC DNA]</scope>
    <source>
        <strain evidence="9 10">DSM 2132</strain>
    </source>
</reference>
<evidence type="ECO:0000313" key="9">
    <source>
        <dbReference type="EMBL" id="TCP37643.1"/>
    </source>
</evidence>
<dbReference type="EMBL" id="SLXO01000002">
    <property type="protein sequence ID" value="TCP37643.1"/>
    <property type="molecule type" value="Genomic_DNA"/>
</dbReference>
<evidence type="ECO:0000256" key="2">
    <source>
        <dbReference type="ARBA" id="ARBA00002681"/>
    </source>
</evidence>
<dbReference type="Gene3D" id="3.40.50.1360">
    <property type="match status" value="1"/>
</dbReference>
<dbReference type="EC" id="3.1.1.31" evidence="5 7"/>
<comment type="function">
    <text evidence="2 7">Hydrolysis of 6-phosphogluconolactone to 6-phosphogluconate.</text>
</comment>
<dbReference type="OrthoDB" id="9810967at2"/>
<comment type="similarity">
    <text evidence="4 7">Belongs to the glucosamine/galactosamine-6-phosphate isomerase family. 6-phosphogluconolactonase subfamily.</text>
</comment>
<protein>
    <recommendedName>
        <fullName evidence="6 7">6-phosphogluconolactonase</fullName>
        <shortName evidence="7">6PGL</shortName>
        <ecNumber evidence="5 7">3.1.1.31</ecNumber>
    </recommendedName>
</protein>
<dbReference type="InterPro" id="IPR037171">
    <property type="entry name" value="NagB/RpiA_transferase-like"/>
</dbReference>
<keyword evidence="7" id="KW-0378">Hydrolase</keyword>
<dbReference type="AlphaFoldDB" id="A0A4R2PPG9"/>
<proteinExistence type="inferred from homology"/>
<feature type="domain" description="Glucosamine/galactosamine-6-phosphate isomerase" evidence="8">
    <location>
        <begin position="10"/>
        <end position="226"/>
    </location>
</feature>
<dbReference type="InterPro" id="IPR039104">
    <property type="entry name" value="6PGL"/>
</dbReference>
<dbReference type="PANTHER" id="PTHR11054">
    <property type="entry name" value="6-PHOSPHOGLUCONOLACTONASE"/>
    <property type="match status" value="1"/>
</dbReference>
<evidence type="ECO:0000256" key="4">
    <source>
        <dbReference type="ARBA" id="ARBA00010662"/>
    </source>
</evidence>
<evidence type="ECO:0000256" key="7">
    <source>
        <dbReference type="RuleBase" id="RU365095"/>
    </source>
</evidence>
<evidence type="ECO:0000259" key="8">
    <source>
        <dbReference type="Pfam" id="PF01182"/>
    </source>
</evidence>
<dbReference type="InParanoid" id="A0A4R2PPG9"/>
<dbReference type="GO" id="GO:0005975">
    <property type="term" value="P:carbohydrate metabolic process"/>
    <property type="evidence" value="ECO:0007669"/>
    <property type="project" value="UniProtKB-UniRule"/>
</dbReference>
<keyword evidence="10" id="KW-1185">Reference proteome</keyword>
<evidence type="ECO:0000313" key="10">
    <source>
        <dbReference type="Proteomes" id="UP000295399"/>
    </source>
</evidence>
<dbReference type="CDD" id="cd01400">
    <property type="entry name" value="6PGL"/>
    <property type="match status" value="1"/>
</dbReference>
<dbReference type="GO" id="GO:0017057">
    <property type="term" value="F:6-phosphogluconolactonase activity"/>
    <property type="evidence" value="ECO:0007669"/>
    <property type="project" value="UniProtKB-UniRule"/>
</dbReference>
<accession>A0A4R2PPG9</accession>
<dbReference type="Proteomes" id="UP000295399">
    <property type="component" value="Unassembled WGS sequence"/>
</dbReference>